<evidence type="ECO:0000313" key="1">
    <source>
        <dbReference type="EMBL" id="EMN89281.1"/>
    </source>
</evidence>
<dbReference type="AlphaFoldDB" id="M6Q171"/>
<dbReference type="EMBL" id="AHNU02000061">
    <property type="protein sequence ID" value="EMN89281.1"/>
    <property type="molecule type" value="Genomic_DNA"/>
</dbReference>
<evidence type="ECO:0000313" key="2">
    <source>
        <dbReference type="Proteomes" id="UP000012118"/>
    </source>
</evidence>
<organism evidence="1 2">
    <name type="scientific">Leptospira weilii str. UI 13098</name>
    <dbReference type="NCBI Taxonomy" id="1088542"/>
    <lineage>
        <taxon>Bacteria</taxon>
        <taxon>Pseudomonadati</taxon>
        <taxon>Spirochaetota</taxon>
        <taxon>Spirochaetia</taxon>
        <taxon>Leptospirales</taxon>
        <taxon>Leptospiraceae</taxon>
        <taxon>Leptospira</taxon>
    </lineage>
</organism>
<protein>
    <submittedName>
        <fullName evidence="1">Uncharacterized protein</fullName>
    </submittedName>
</protein>
<accession>M6Q171</accession>
<keyword evidence="2" id="KW-1185">Reference proteome</keyword>
<reference evidence="1 2" key="1">
    <citation type="submission" date="2013-01" db="EMBL/GenBank/DDBJ databases">
        <authorList>
            <person name="Harkins D.M."/>
            <person name="Durkin A.S."/>
            <person name="Brinkac L.M."/>
            <person name="Haft D.H."/>
            <person name="Selengut J.D."/>
            <person name="Sanka R."/>
            <person name="DePew J."/>
            <person name="Purushe J."/>
            <person name="Chanthongthip A."/>
            <person name="Lattana O."/>
            <person name="Phetsouvanh R."/>
            <person name="Newton P.N."/>
            <person name="Vinetz J.M."/>
            <person name="Sutton G.G."/>
            <person name="Nierman W.C."/>
            <person name="Fouts D.E."/>
        </authorList>
    </citation>
    <scope>NUCLEOTIDE SEQUENCE [LARGE SCALE GENOMIC DNA]</scope>
    <source>
        <strain evidence="1 2">UI 13098</strain>
    </source>
</reference>
<sequence>MIYPLRIAFDNRIKLGLILDDTFQKSKKRHSVHPFQRKNEQAASNIHGFEEAEKNFKILFHCKGRG</sequence>
<comment type="caution">
    <text evidence="1">The sequence shown here is derived from an EMBL/GenBank/DDBJ whole genome shotgun (WGS) entry which is preliminary data.</text>
</comment>
<gene>
    <name evidence="1" type="ORF">LEP1GSC108_4558</name>
</gene>
<dbReference type="Proteomes" id="UP000012118">
    <property type="component" value="Unassembled WGS sequence"/>
</dbReference>
<proteinExistence type="predicted"/>
<name>M6Q171_9LEPT</name>